<name>F6HX84_VITVI</name>
<dbReference type="Proteomes" id="UP000009183">
    <property type="component" value="Chromosome 9"/>
</dbReference>
<organism evidence="8 9">
    <name type="scientific">Vitis vinifera</name>
    <name type="common">Grape</name>
    <dbReference type="NCBI Taxonomy" id="29760"/>
    <lineage>
        <taxon>Eukaryota</taxon>
        <taxon>Viridiplantae</taxon>
        <taxon>Streptophyta</taxon>
        <taxon>Embryophyta</taxon>
        <taxon>Tracheophyta</taxon>
        <taxon>Spermatophyta</taxon>
        <taxon>Magnoliopsida</taxon>
        <taxon>eudicotyledons</taxon>
        <taxon>Gunneridae</taxon>
        <taxon>Pentapetalae</taxon>
        <taxon>rosids</taxon>
        <taxon>Vitales</taxon>
        <taxon>Vitaceae</taxon>
        <taxon>Viteae</taxon>
        <taxon>Vitis</taxon>
    </lineage>
</organism>
<dbReference type="FunFam" id="3.40.50.300:FF:001091">
    <property type="entry name" value="Probable disease resistance protein At1g61300"/>
    <property type="match status" value="1"/>
</dbReference>
<evidence type="ECO:0000256" key="3">
    <source>
        <dbReference type="ARBA" id="ARBA00022737"/>
    </source>
</evidence>
<dbReference type="SMART" id="SM00382">
    <property type="entry name" value="AAA"/>
    <property type="match status" value="1"/>
</dbReference>
<evidence type="ECO:0000256" key="2">
    <source>
        <dbReference type="ARBA" id="ARBA00022614"/>
    </source>
</evidence>
<keyword evidence="4" id="KW-0547">Nucleotide-binding</keyword>
<dbReference type="Gramene" id="Vitis09g00611.t01">
    <property type="protein sequence ID" value="Vitis09g00611.t01.CDS"/>
    <property type="gene ID" value="Vitis09g00611"/>
</dbReference>
<protein>
    <recommendedName>
        <fullName evidence="7">AAA+ ATPase domain-containing protein</fullName>
    </recommendedName>
</protein>
<dbReference type="InterPro" id="IPR032675">
    <property type="entry name" value="LRR_dom_sf"/>
</dbReference>
<dbReference type="GO" id="GO:0043531">
    <property type="term" value="F:ADP binding"/>
    <property type="evidence" value="ECO:0007669"/>
    <property type="project" value="InterPro"/>
</dbReference>
<accession>F6HX84</accession>
<dbReference type="EMBL" id="FN596494">
    <property type="protein sequence ID" value="CCB59554.1"/>
    <property type="molecule type" value="Genomic_DNA"/>
</dbReference>
<dbReference type="ExpressionAtlas" id="F6HX84">
    <property type="expression patterns" value="baseline and differential"/>
</dbReference>
<dbReference type="OrthoDB" id="664960at2759"/>
<dbReference type="InterPro" id="IPR036388">
    <property type="entry name" value="WH-like_DNA-bd_sf"/>
</dbReference>
<dbReference type="AlphaFoldDB" id="F6HX84"/>
<dbReference type="SUPFAM" id="SSF52058">
    <property type="entry name" value="L domain-like"/>
    <property type="match status" value="1"/>
</dbReference>
<dbReference type="Gene3D" id="3.40.50.300">
    <property type="entry name" value="P-loop containing nucleotide triphosphate hydrolases"/>
    <property type="match status" value="1"/>
</dbReference>
<keyword evidence="2" id="KW-0433">Leucine-rich repeat</keyword>
<dbReference type="Pfam" id="PF00931">
    <property type="entry name" value="NB-ARC"/>
    <property type="match status" value="1"/>
</dbReference>
<dbReference type="InterPro" id="IPR055414">
    <property type="entry name" value="LRR_R13L4/SHOC2-like"/>
</dbReference>
<dbReference type="InParanoid" id="F6HX84"/>
<dbReference type="Gene3D" id="1.10.10.10">
    <property type="entry name" value="Winged helix-like DNA-binding domain superfamily/Winged helix DNA-binding domain"/>
    <property type="match status" value="1"/>
</dbReference>
<evidence type="ECO:0000259" key="7">
    <source>
        <dbReference type="SMART" id="SM00382"/>
    </source>
</evidence>
<evidence type="ECO:0000256" key="1">
    <source>
        <dbReference type="ARBA" id="ARBA00008894"/>
    </source>
</evidence>
<dbReference type="InterPro" id="IPR042197">
    <property type="entry name" value="Apaf_helical"/>
</dbReference>
<dbReference type="Pfam" id="PF23598">
    <property type="entry name" value="LRR_14"/>
    <property type="match status" value="1"/>
</dbReference>
<dbReference type="PRINTS" id="PR00364">
    <property type="entry name" value="DISEASERSIST"/>
</dbReference>
<dbReference type="InterPro" id="IPR057135">
    <property type="entry name" value="At4g27190-like_LRR"/>
</dbReference>
<dbReference type="eggNOG" id="KOG4658">
    <property type="taxonomic scope" value="Eukaryota"/>
</dbReference>
<dbReference type="GO" id="GO:0005524">
    <property type="term" value="F:ATP binding"/>
    <property type="evidence" value="ECO:0007669"/>
    <property type="project" value="UniProtKB-KW"/>
</dbReference>
<dbReference type="GO" id="GO:0098542">
    <property type="term" value="P:defense response to other organism"/>
    <property type="evidence" value="ECO:0000318"/>
    <property type="project" value="GO_Central"/>
</dbReference>
<dbReference type="InterPro" id="IPR058922">
    <property type="entry name" value="WHD_DRP"/>
</dbReference>
<dbReference type="InterPro" id="IPR002182">
    <property type="entry name" value="NB-ARC"/>
</dbReference>
<feature type="domain" description="AAA+ ATPase" evidence="7">
    <location>
        <begin position="170"/>
        <end position="307"/>
    </location>
</feature>
<dbReference type="Pfam" id="PF23247">
    <property type="entry name" value="LRR_RPS2"/>
    <property type="match status" value="1"/>
</dbReference>
<dbReference type="Gene3D" id="3.80.10.10">
    <property type="entry name" value="Ribonuclease Inhibitor"/>
    <property type="match status" value="2"/>
</dbReference>
<comment type="similarity">
    <text evidence="1">Belongs to the disease resistance NB-LRR family.</text>
</comment>
<dbReference type="HOGENOM" id="CLU_000427_4_0_1"/>
<sequence length="937" mass="107579">MDFVSPILDVVSRLYACTAKHAGYIFHVKLDLESLRSRMVELKDLSEDVKARVELAVQQNMKVRREVKRWLEDIDFIEVDAARILQQGDLQVEKKCLGSCCPKNFWSTYKVGKRVSKQLITIVILLGEGRSFDSVAYRLPCVRVDEMPLGHTVGVDWLYEKVCSCLIEDKVGVIGLYGTGGVGKTTLMKKINNEFLKTKHQFGVVIWVSVSKQASVRTTQEVIRNKLQIPDGMWQGRTEDERAREIFNILKTKRFVLLLDDVWQRLDLSEIGVPPLPDDQRKSKVIITTRFMRICSDMEVQATFKVNCLTREEALTLFLKKVGEDTLSSHPDIPNLAKMMAERCKGLPLALVTVGRAMANRITPQEWEQAIQELEKFPSEISGMEDRLFNVLKLSYDSLRDDITKSCFVYFSVFPKEYEIRNDELIEHWIGERFFDDLDICEARRRGHKIIEELKNASLLEERDGFKESIKIHDVIHDMALWIGHECETRMNKILVCESVGFVEARRAANWNEAERISLWGRNIEQLPETPHCSKLLTLFVRECTELKTFPSGFFQFMPLIRVLNLSATHRLTEFPVGVERLINLEYLNLSMTRIKQLSTEIRNLAKLRCLLLDSMHSLIPPNVISSLLSLRLFSMYDGNALSTYRQALLEELESIERLDELSLSFRSIIALNRLLSSYKLQRCMKRLSLNDCENLLSLELSSVSLCYLETLVIFNCLQLEDVKINVEKEGRKGFDERTYDIPNPDLIVRNKQYFGRLRDVKIWSCPKLLNLTWLIYAAGLESLSIQSCVSMKEVISYEYGASTTQHVRLFTRLTTLVLGGMPLLESIYQGTLLFPALEVISVINCPKLGRLPFGANSAAKSLKKIEGDTTWWYGLQWEDETIELTFTKYFSPEYLADAIHVSEDMKDVHLSLLTERFDFMAKKKKVGKGSASTSGT</sequence>
<dbReference type="FunFam" id="1.10.10.10:FF:000322">
    <property type="entry name" value="Probable disease resistance protein At1g63360"/>
    <property type="match status" value="1"/>
</dbReference>
<proteinExistence type="inferred from homology"/>
<keyword evidence="6" id="KW-0067">ATP-binding</keyword>
<reference evidence="9" key="1">
    <citation type="journal article" date="2007" name="Nature">
        <title>The grapevine genome sequence suggests ancestral hexaploidization in major angiosperm phyla.</title>
        <authorList>
            <consortium name="The French-Italian Public Consortium for Grapevine Genome Characterization."/>
            <person name="Jaillon O."/>
            <person name="Aury J.-M."/>
            <person name="Noel B."/>
            <person name="Policriti A."/>
            <person name="Clepet C."/>
            <person name="Casagrande A."/>
            <person name="Choisne N."/>
            <person name="Aubourg S."/>
            <person name="Vitulo N."/>
            <person name="Jubin C."/>
            <person name="Vezzi A."/>
            <person name="Legeai F."/>
            <person name="Hugueney P."/>
            <person name="Dasilva C."/>
            <person name="Horner D."/>
            <person name="Mica E."/>
            <person name="Jublot D."/>
            <person name="Poulain J."/>
            <person name="Bruyere C."/>
            <person name="Billault A."/>
            <person name="Segurens B."/>
            <person name="Gouyvenoux M."/>
            <person name="Ugarte E."/>
            <person name="Cattonaro F."/>
            <person name="Anthouard V."/>
            <person name="Vico V."/>
            <person name="Del Fabbro C."/>
            <person name="Alaux M."/>
            <person name="Di Gaspero G."/>
            <person name="Dumas V."/>
            <person name="Felice N."/>
            <person name="Paillard S."/>
            <person name="Juman I."/>
            <person name="Moroldo M."/>
            <person name="Scalabrin S."/>
            <person name="Canaguier A."/>
            <person name="Le Clainche I."/>
            <person name="Malacrida G."/>
            <person name="Durand E."/>
            <person name="Pesole G."/>
            <person name="Laucou V."/>
            <person name="Chatelet P."/>
            <person name="Merdinoglu D."/>
            <person name="Delledonne M."/>
            <person name="Pezzotti M."/>
            <person name="Lecharny A."/>
            <person name="Scarpelli C."/>
            <person name="Artiguenave F."/>
            <person name="Pe M.E."/>
            <person name="Valle G."/>
            <person name="Morgante M."/>
            <person name="Caboche M."/>
            <person name="Adam-Blondon A.-F."/>
            <person name="Weissenbach J."/>
            <person name="Quetier F."/>
            <person name="Wincker P."/>
        </authorList>
    </citation>
    <scope>NUCLEOTIDE SEQUENCE [LARGE SCALE GENOMIC DNA]</scope>
    <source>
        <strain evidence="9">cv. Pinot noir / PN40024</strain>
    </source>
</reference>
<dbReference type="SMR" id="F6HX84"/>
<dbReference type="PANTHER" id="PTHR33463">
    <property type="entry name" value="NB-ARC DOMAIN-CONTAINING PROTEIN-RELATED"/>
    <property type="match status" value="1"/>
</dbReference>
<evidence type="ECO:0000313" key="9">
    <source>
        <dbReference type="Proteomes" id="UP000009183"/>
    </source>
</evidence>
<evidence type="ECO:0000256" key="6">
    <source>
        <dbReference type="ARBA" id="ARBA00022840"/>
    </source>
</evidence>
<dbReference type="PANTHER" id="PTHR33463:SF220">
    <property type="entry name" value="NB-ARC DOMAIN-CONTAINING PROTEIN"/>
    <property type="match status" value="1"/>
</dbReference>
<dbReference type="InterPro" id="IPR003593">
    <property type="entry name" value="AAA+_ATPase"/>
</dbReference>
<dbReference type="Pfam" id="PF23559">
    <property type="entry name" value="WHD_DRP"/>
    <property type="match status" value="1"/>
</dbReference>
<evidence type="ECO:0000313" key="8">
    <source>
        <dbReference type="EMBL" id="CCB59554.1"/>
    </source>
</evidence>
<gene>
    <name evidence="8" type="ordered locus">VIT_09s0002g05840</name>
</gene>
<evidence type="ECO:0000256" key="5">
    <source>
        <dbReference type="ARBA" id="ARBA00022821"/>
    </source>
</evidence>
<dbReference type="InterPro" id="IPR050905">
    <property type="entry name" value="Plant_NBS-LRR"/>
</dbReference>
<evidence type="ECO:0000256" key="4">
    <source>
        <dbReference type="ARBA" id="ARBA00022741"/>
    </source>
</evidence>
<dbReference type="InterPro" id="IPR027417">
    <property type="entry name" value="P-loop_NTPase"/>
</dbReference>
<keyword evidence="5" id="KW-0611">Plant defense</keyword>
<dbReference type="Gene3D" id="1.10.8.430">
    <property type="entry name" value="Helical domain of apoptotic protease-activating factors"/>
    <property type="match status" value="1"/>
</dbReference>
<dbReference type="SUPFAM" id="SSF52540">
    <property type="entry name" value="P-loop containing nucleoside triphosphate hydrolases"/>
    <property type="match status" value="1"/>
</dbReference>
<keyword evidence="3" id="KW-0677">Repeat</keyword>
<dbReference type="FunFam" id="1.10.8.430:FF:000003">
    <property type="entry name" value="Probable disease resistance protein At5g66910"/>
    <property type="match status" value="1"/>
</dbReference>
<keyword evidence="9" id="KW-1185">Reference proteome</keyword>
<dbReference type="PaxDb" id="29760-VIT_09s0002g05840.t01"/>